<dbReference type="OrthoDB" id="8373799at2"/>
<proteinExistence type="predicted"/>
<keyword evidence="2" id="KW-1185">Reference proteome</keyword>
<dbReference type="STRING" id="53501.SAMN04488043_106207"/>
<gene>
    <name evidence="1" type="ORF">TG4357_03746</name>
</gene>
<name>A0A0P1FKM4_THAGE</name>
<protein>
    <submittedName>
        <fullName evidence="1">Uncharacterized protein</fullName>
    </submittedName>
</protein>
<organism evidence="1 2">
    <name type="scientific">Thalassovita gelatinovora</name>
    <name type="common">Thalassobius gelatinovorus</name>
    <dbReference type="NCBI Taxonomy" id="53501"/>
    <lineage>
        <taxon>Bacteria</taxon>
        <taxon>Pseudomonadati</taxon>
        <taxon>Pseudomonadota</taxon>
        <taxon>Alphaproteobacteria</taxon>
        <taxon>Rhodobacterales</taxon>
        <taxon>Roseobacteraceae</taxon>
        <taxon>Thalassovita</taxon>
    </lineage>
</organism>
<reference evidence="1 2" key="1">
    <citation type="submission" date="2015-09" db="EMBL/GenBank/DDBJ databases">
        <authorList>
            <consortium name="Swine Surveillance"/>
        </authorList>
    </citation>
    <scope>NUCLEOTIDE SEQUENCE [LARGE SCALE GENOMIC DNA]</scope>
    <source>
        <strain evidence="1 2">CECT 4357</strain>
    </source>
</reference>
<sequence length="120" mass="12686">MKITLKPVRHGTPLILEKSGDVLNVNGVAYDFSALPDGATYPRVEQANGDDVIASDGSAVLNLPFPFAGDITREGGELHVILCLPHDSSAPEETKFPAPITVTVDGPITLPPHSIEDFAV</sequence>
<evidence type="ECO:0000313" key="1">
    <source>
        <dbReference type="EMBL" id="CUH68702.1"/>
    </source>
</evidence>
<accession>A0A0P1FKM4</accession>
<evidence type="ECO:0000313" key="2">
    <source>
        <dbReference type="Proteomes" id="UP000051587"/>
    </source>
</evidence>
<dbReference type="AlphaFoldDB" id="A0A0P1FKM4"/>
<dbReference type="Proteomes" id="UP000051587">
    <property type="component" value="Unassembled WGS sequence"/>
</dbReference>
<dbReference type="EMBL" id="CYSA01000028">
    <property type="protein sequence ID" value="CUH68702.1"/>
    <property type="molecule type" value="Genomic_DNA"/>
</dbReference>
<dbReference type="RefSeq" id="WP_074646956.1">
    <property type="nucleotide sequence ID" value="NZ_CP051181.1"/>
</dbReference>